<comment type="subcellular location">
    <subcellularLocation>
        <location evidence="1 7">Cytoplasm</location>
    </subcellularLocation>
</comment>
<gene>
    <name evidence="7" type="primary">pcm</name>
    <name evidence="8" type="ORF">JV46_03000</name>
</gene>
<sequence length="236" mass="25893">MVLVMIASAGLATDEYAVMRENMLKEIGAEARLTASYIKKSAFDERVMEAMGNVPRHQFVPEEQLDNSYKNRPLPIGHGQTISQPYIVALMTDLLEIKPGDRVLEIGTGSGYQAAVLSQLAKEVYTIEIIEPLHQRATQVFEQMGYANIHSRHGDGYYGWKEHAPYDAIIVTAAAGNIPPPLIEQLKPGGSLVVPVGGAFQTQQLVLVKKGDDGKLRTRQVLPVVFVPLTGDQGQR</sequence>
<dbReference type="PROSITE" id="PS01279">
    <property type="entry name" value="PCMT"/>
    <property type="match status" value="1"/>
</dbReference>
<keyword evidence="6 7" id="KW-0949">S-adenosyl-L-methionine</keyword>
<dbReference type="Gene3D" id="3.40.50.150">
    <property type="entry name" value="Vaccinia Virus protein VP39"/>
    <property type="match status" value="1"/>
</dbReference>
<dbReference type="Proteomes" id="UP000030856">
    <property type="component" value="Unassembled WGS sequence"/>
</dbReference>
<evidence type="ECO:0000313" key="8">
    <source>
        <dbReference type="EMBL" id="KHF24768.1"/>
    </source>
</evidence>
<dbReference type="InterPro" id="IPR029063">
    <property type="entry name" value="SAM-dependent_MTases_sf"/>
</dbReference>
<dbReference type="STRING" id="2340.JV46_03000"/>
<dbReference type="HAMAP" id="MF_00090">
    <property type="entry name" value="PIMT"/>
    <property type="match status" value="1"/>
</dbReference>
<evidence type="ECO:0000256" key="1">
    <source>
        <dbReference type="ARBA" id="ARBA00004496"/>
    </source>
</evidence>
<dbReference type="AlphaFoldDB" id="A0A0B0H3H7"/>
<dbReference type="GO" id="GO:0032259">
    <property type="term" value="P:methylation"/>
    <property type="evidence" value="ECO:0007669"/>
    <property type="project" value="UniProtKB-KW"/>
</dbReference>
<evidence type="ECO:0000256" key="5">
    <source>
        <dbReference type="ARBA" id="ARBA00022679"/>
    </source>
</evidence>
<evidence type="ECO:0000256" key="7">
    <source>
        <dbReference type="HAMAP-Rule" id="MF_00090"/>
    </source>
</evidence>
<evidence type="ECO:0000313" key="9">
    <source>
        <dbReference type="Proteomes" id="UP000030856"/>
    </source>
</evidence>
<dbReference type="GeneID" id="86990824"/>
<dbReference type="Pfam" id="PF01135">
    <property type="entry name" value="PCMT"/>
    <property type="match status" value="1"/>
</dbReference>
<name>A0A0B0H3H7_SOVGS</name>
<dbReference type="SUPFAM" id="SSF53335">
    <property type="entry name" value="S-adenosyl-L-methionine-dependent methyltransferases"/>
    <property type="match status" value="1"/>
</dbReference>
<dbReference type="GO" id="GO:0030091">
    <property type="term" value="P:protein repair"/>
    <property type="evidence" value="ECO:0007669"/>
    <property type="project" value="UniProtKB-UniRule"/>
</dbReference>
<reference evidence="8 9" key="1">
    <citation type="journal article" date="2014" name="BMC Genomics">
        <title>The genome of the intracellular bacterium of the coastal bivalve, Solemya velum: a blueprint for thriving in and out of symbiosis.</title>
        <authorList>
            <person name="Dmytrenko O."/>
            <person name="Russell S.L."/>
            <person name="Loo W.T."/>
            <person name="Fontanez K.M."/>
            <person name="Liao L."/>
            <person name="Roeselers G."/>
            <person name="Sharma R."/>
            <person name="Stewart F.J."/>
            <person name="Newton I.L."/>
            <person name="Woyke T."/>
            <person name="Wu D."/>
            <person name="Lang J.M."/>
            <person name="Eisen J.A."/>
            <person name="Cavanaugh C.M."/>
        </authorList>
    </citation>
    <scope>NUCLEOTIDE SEQUENCE [LARGE SCALE GENOMIC DNA]</scope>
    <source>
        <strain evidence="8 9">WH</strain>
    </source>
</reference>
<dbReference type="PANTHER" id="PTHR11579">
    <property type="entry name" value="PROTEIN-L-ISOASPARTATE O-METHYLTRANSFERASE"/>
    <property type="match status" value="1"/>
</dbReference>
<feature type="active site" evidence="7">
    <location>
        <position position="83"/>
    </location>
</feature>
<comment type="catalytic activity">
    <reaction evidence="7">
        <text>[protein]-L-isoaspartate + S-adenosyl-L-methionine = [protein]-L-isoaspartate alpha-methyl ester + S-adenosyl-L-homocysteine</text>
        <dbReference type="Rhea" id="RHEA:12705"/>
        <dbReference type="Rhea" id="RHEA-COMP:12143"/>
        <dbReference type="Rhea" id="RHEA-COMP:12144"/>
        <dbReference type="ChEBI" id="CHEBI:57856"/>
        <dbReference type="ChEBI" id="CHEBI:59789"/>
        <dbReference type="ChEBI" id="CHEBI:90596"/>
        <dbReference type="ChEBI" id="CHEBI:90598"/>
        <dbReference type="EC" id="2.1.1.77"/>
    </reaction>
</comment>
<evidence type="ECO:0000256" key="6">
    <source>
        <dbReference type="ARBA" id="ARBA00022691"/>
    </source>
</evidence>
<dbReference type="NCBIfam" id="TIGR00080">
    <property type="entry name" value="pimt"/>
    <property type="match status" value="1"/>
</dbReference>
<protein>
    <recommendedName>
        <fullName evidence="7">Protein-L-isoaspartate O-methyltransferase</fullName>
        <ecNumber evidence="7">2.1.1.77</ecNumber>
    </recommendedName>
    <alternativeName>
        <fullName evidence="7">L-isoaspartyl protein carboxyl methyltransferase</fullName>
    </alternativeName>
    <alternativeName>
        <fullName evidence="7">Protein L-isoaspartyl methyltransferase</fullName>
    </alternativeName>
    <alternativeName>
        <fullName evidence="7">Protein-beta-aspartate methyltransferase</fullName>
        <shortName evidence="7">PIMT</shortName>
    </alternativeName>
</protein>
<dbReference type="EMBL" id="JRAA01000002">
    <property type="protein sequence ID" value="KHF24768.1"/>
    <property type="molecule type" value="Genomic_DNA"/>
</dbReference>
<dbReference type="EC" id="2.1.1.77" evidence="7"/>
<keyword evidence="3 7" id="KW-0963">Cytoplasm</keyword>
<evidence type="ECO:0000256" key="4">
    <source>
        <dbReference type="ARBA" id="ARBA00022603"/>
    </source>
</evidence>
<dbReference type="GO" id="GO:0005737">
    <property type="term" value="C:cytoplasm"/>
    <property type="evidence" value="ECO:0007669"/>
    <property type="project" value="UniProtKB-SubCell"/>
</dbReference>
<accession>A0A0B0H3H7</accession>
<dbReference type="eggNOG" id="COG2518">
    <property type="taxonomic scope" value="Bacteria"/>
</dbReference>
<dbReference type="PATRIC" id="fig|2340.3.peg.1405"/>
<dbReference type="PANTHER" id="PTHR11579:SF0">
    <property type="entry name" value="PROTEIN-L-ISOASPARTATE(D-ASPARTATE) O-METHYLTRANSFERASE"/>
    <property type="match status" value="1"/>
</dbReference>
<dbReference type="RefSeq" id="WP_370606171.1">
    <property type="nucleotide sequence ID" value="NZ_JRAA01000002.1"/>
</dbReference>
<organism evidence="8 9">
    <name type="scientific">Solemya velum gill symbiont</name>
    <dbReference type="NCBI Taxonomy" id="2340"/>
    <lineage>
        <taxon>Bacteria</taxon>
        <taxon>Pseudomonadati</taxon>
        <taxon>Pseudomonadota</taxon>
        <taxon>Gammaproteobacteria</taxon>
        <taxon>sulfur-oxidizing symbionts</taxon>
    </lineage>
</organism>
<comment type="function">
    <text evidence="7">Catalyzes the methyl esterification of L-isoaspartyl residues in peptides and proteins that result from spontaneous decomposition of normal L-aspartyl and L-asparaginyl residues. It plays a role in the repair and/or degradation of damaged proteins.</text>
</comment>
<dbReference type="FunFam" id="3.40.50.150:FF:000010">
    <property type="entry name" value="Protein-L-isoaspartate O-methyltransferase"/>
    <property type="match status" value="1"/>
</dbReference>
<dbReference type="CDD" id="cd02440">
    <property type="entry name" value="AdoMet_MTases"/>
    <property type="match status" value="1"/>
</dbReference>
<evidence type="ECO:0000256" key="3">
    <source>
        <dbReference type="ARBA" id="ARBA00022490"/>
    </source>
</evidence>
<dbReference type="GO" id="GO:0004719">
    <property type="term" value="F:protein-L-isoaspartate (D-aspartate) O-methyltransferase activity"/>
    <property type="evidence" value="ECO:0007669"/>
    <property type="project" value="UniProtKB-UniRule"/>
</dbReference>
<evidence type="ECO:0000256" key="2">
    <source>
        <dbReference type="ARBA" id="ARBA00005369"/>
    </source>
</evidence>
<comment type="similarity">
    <text evidence="2 7">Belongs to the methyltransferase superfamily. L-isoaspartyl/D-aspartyl protein methyltransferase family.</text>
</comment>
<keyword evidence="5 7" id="KW-0808">Transferase</keyword>
<dbReference type="NCBIfam" id="NF001453">
    <property type="entry name" value="PRK00312.1"/>
    <property type="match status" value="1"/>
</dbReference>
<keyword evidence="9" id="KW-1185">Reference proteome</keyword>
<proteinExistence type="inferred from homology"/>
<comment type="caution">
    <text evidence="8">The sequence shown here is derived from an EMBL/GenBank/DDBJ whole genome shotgun (WGS) entry which is preliminary data.</text>
</comment>
<keyword evidence="4 7" id="KW-0489">Methyltransferase</keyword>
<dbReference type="InterPro" id="IPR000682">
    <property type="entry name" value="PCMT"/>
</dbReference>